<dbReference type="EMBL" id="WERX01000030">
    <property type="protein sequence ID" value="MDV7694930.1"/>
    <property type="molecule type" value="Genomic_DNA"/>
</dbReference>
<dbReference type="InterPro" id="IPR021354">
    <property type="entry name" value="DUF2975"/>
</dbReference>
<feature type="transmembrane region" description="Helical" evidence="1">
    <location>
        <begin position="121"/>
        <end position="144"/>
    </location>
</feature>
<sequence length="159" mass="17310">MTIMKKESLLLKIILFLVTLAIIAGWGFGTYGFTIVGFDFNNHYAYVFYNLAVGVFAAGIFLLITSYLCFHLLLAIDKNQFYSSLTSTRLAQISHLFVGISVVAILDLPALYVVADHTDAPGILLIGIIFAGVAITLTILARLFSKLVTAALTLTNKEA</sequence>
<reference evidence="2" key="1">
    <citation type="submission" date="2019-10" db="EMBL/GenBank/DDBJ databases">
        <title>Malate fermentation in French cider.</title>
        <authorList>
            <person name="Cousin F.J."/>
            <person name="Medina Fernandez S."/>
            <person name="Misery B."/>
            <person name="Laplace J.-M."/>
            <person name="Cretenet M."/>
        </authorList>
    </citation>
    <scope>NUCLEOTIDE SEQUENCE</scope>
    <source>
        <strain evidence="2">UCMA15901</strain>
    </source>
</reference>
<feature type="transmembrane region" description="Helical" evidence="1">
    <location>
        <begin position="48"/>
        <end position="75"/>
    </location>
</feature>
<evidence type="ECO:0000256" key="1">
    <source>
        <dbReference type="SAM" id="Phobius"/>
    </source>
</evidence>
<evidence type="ECO:0000313" key="3">
    <source>
        <dbReference type="Proteomes" id="UP001275867"/>
    </source>
</evidence>
<accession>A0AAP5TCA2</accession>
<keyword evidence="1" id="KW-0472">Membrane</keyword>
<evidence type="ECO:0000313" key="2">
    <source>
        <dbReference type="EMBL" id="MDV7694930.1"/>
    </source>
</evidence>
<feature type="transmembrane region" description="Helical" evidence="1">
    <location>
        <begin position="96"/>
        <end position="115"/>
    </location>
</feature>
<proteinExistence type="predicted"/>
<protein>
    <submittedName>
        <fullName evidence="2">DUF2975 domain-containing protein</fullName>
    </submittedName>
</protein>
<keyword evidence="1" id="KW-1133">Transmembrane helix</keyword>
<name>A0AAP5TCA2_9LACO</name>
<keyword evidence="1" id="KW-0812">Transmembrane</keyword>
<dbReference type="Proteomes" id="UP001275867">
    <property type="component" value="Unassembled WGS sequence"/>
</dbReference>
<organism evidence="2 3">
    <name type="scientific">Pediococcus parvulus</name>
    <dbReference type="NCBI Taxonomy" id="54062"/>
    <lineage>
        <taxon>Bacteria</taxon>
        <taxon>Bacillati</taxon>
        <taxon>Bacillota</taxon>
        <taxon>Bacilli</taxon>
        <taxon>Lactobacillales</taxon>
        <taxon>Lactobacillaceae</taxon>
        <taxon>Pediococcus</taxon>
    </lineage>
</organism>
<gene>
    <name evidence="2" type="ORF">GA842_08710</name>
</gene>
<comment type="caution">
    <text evidence="2">The sequence shown here is derived from an EMBL/GenBank/DDBJ whole genome shotgun (WGS) entry which is preliminary data.</text>
</comment>
<feature type="transmembrane region" description="Helical" evidence="1">
    <location>
        <begin position="9"/>
        <end position="28"/>
    </location>
</feature>
<dbReference type="Pfam" id="PF11188">
    <property type="entry name" value="DUF2975"/>
    <property type="match status" value="1"/>
</dbReference>
<dbReference type="AlphaFoldDB" id="A0AAP5TCA2"/>